<evidence type="ECO:0000313" key="12">
    <source>
        <dbReference type="Proteomes" id="UP000642993"/>
    </source>
</evidence>
<dbReference type="InterPro" id="IPR002869">
    <property type="entry name" value="Pyrv_flavodox_OxRed_cen"/>
</dbReference>
<evidence type="ECO:0000313" key="11">
    <source>
        <dbReference type="EMBL" id="MBD8505749.1"/>
    </source>
</evidence>
<dbReference type="InterPro" id="IPR011766">
    <property type="entry name" value="TPP_enzyme_TPP-bd"/>
</dbReference>
<dbReference type="Gene3D" id="3.40.920.10">
    <property type="entry name" value="Pyruvate-ferredoxin oxidoreductase, PFOR, domain III"/>
    <property type="match status" value="1"/>
</dbReference>
<evidence type="ECO:0000256" key="1">
    <source>
        <dbReference type="ARBA" id="ARBA00022448"/>
    </source>
</evidence>
<feature type="domain" description="DUF6537" evidence="10">
    <location>
        <begin position="968"/>
        <end position="1162"/>
    </location>
</feature>
<evidence type="ECO:0000256" key="3">
    <source>
        <dbReference type="ARBA" id="ARBA00022982"/>
    </source>
</evidence>
<keyword evidence="4" id="KW-0560">Oxidoreductase</keyword>
<keyword evidence="1" id="KW-0813">Transport</keyword>
<dbReference type="InterPro" id="IPR009014">
    <property type="entry name" value="Transketo_C/PFOR_II"/>
</dbReference>
<evidence type="ECO:0000256" key="7">
    <source>
        <dbReference type="SAM" id="MobiDB-lite"/>
    </source>
</evidence>
<dbReference type="Pfam" id="PF01558">
    <property type="entry name" value="POR"/>
    <property type="match status" value="1"/>
</dbReference>
<dbReference type="InterPro" id="IPR029061">
    <property type="entry name" value="THDP-binding"/>
</dbReference>
<dbReference type="GO" id="GO:0016625">
    <property type="term" value="F:oxidoreductase activity, acting on the aldehyde or oxo group of donors, iron-sulfur protein as acceptor"/>
    <property type="evidence" value="ECO:0007669"/>
    <property type="project" value="UniProtKB-ARBA"/>
</dbReference>
<dbReference type="GO" id="GO:0051539">
    <property type="term" value="F:4 iron, 4 sulfur cluster binding"/>
    <property type="evidence" value="ECO:0007669"/>
    <property type="project" value="UniProtKB-KW"/>
</dbReference>
<keyword evidence="3" id="KW-0249">Electron transport</keyword>
<keyword evidence="2" id="KW-0479">Metal-binding</keyword>
<comment type="caution">
    <text evidence="11">The sequence shown here is derived from an EMBL/GenBank/DDBJ whole genome shotgun (WGS) entry which is preliminary data.</text>
</comment>
<keyword evidence="5" id="KW-0408">Iron</keyword>
<dbReference type="NCBIfam" id="NF009588">
    <property type="entry name" value="PRK13029.1"/>
    <property type="match status" value="1"/>
</dbReference>
<dbReference type="SUPFAM" id="SSF52518">
    <property type="entry name" value="Thiamin diphosphate-binding fold (THDP-binding)"/>
    <property type="match status" value="2"/>
</dbReference>
<reference evidence="11" key="1">
    <citation type="submission" date="2020-09" db="EMBL/GenBank/DDBJ databases">
        <title>Hoyosella lacisalsi sp. nov., a halotolerant actinobacterium isolated from soil of Lake Gudzhirganskoe.</title>
        <authorList>
            <person name="Yang Q."/>
            <person name="Guo P.Y."/>
            <person name="Liu S.W."/>
            <person name="Li F.N."/>
            <person name="Sun C.H."/>
        </authorList>
    </citation>
    <scope>NUCLEOTIDE SEQUENCE</scope>
    <source>
        <strain evidence="11">G463</strain>
    </source>
</reference>
<dbReference type="PANTHER" id="PTHR48084:SF3">
    <property type="entry name" value="SUBUNIT OF PYRUVATE:FLAVODOXIN OXIDOREDUCTASE"/>
    <property type="match status" value="1"/>
</dbReference>
<dbReference type="AlphaFoldDB" id="A0A927JAM1"/>
<dbReference type="InterPro" id="IPR019752">
    <property type="entry name" value="Pyrv/ketoisovalerate_OxRed_cat"/>
</dbReference>
<feature type="region of interest" description="Disordered" evidence="7">
    <location>
        <begin position="1"/>
        <end position="26"/>
    </location>
</feature>
<dbReference type="InterPro" id="IPR046667">
    <property type="entry name" value="DUF6537"/>
</dbReference>
<dbReference type="SUPFAM" id="SSF53323">
    <property type="entry name" value="Pyruvate-ferredoxin oxidoreductase, PFOR, domain III"/>
    <property type="match status" value="1"/>
</dbReference>
<evidence type="ECO:0000256" key="4">
    <source>
        <dbReference type="ARBA" id="ARBA00023002"/>
    </source>
</evidence>
<accession>A0A927JAM1</accession>
<evidence type="ECO:0000259" key="8">
    <source>
        <dbReference type="Pfam" id="PF01558"/>
    </source>
</evidence>
<dbReference type="Gene3D" id="3.40.50.970">
    <property type="match status" value="2"/>
</dbReference>
<organism evidence="11 12">
    <name type="scientific">Lolliginicoccus lacisalsi</name>
    <dbReference type="NCBI Taxonomy" id="2742202"/>
    <lineage>
        <taxon>Bacteria</taxon>
        <taxon>Bacillati</taxon>
        <taxon>Actinomycetota</taxon>
        <taxon>Actinomycetes</taxon>
        <taxon>Mycobacteriales</taxon>
        <taxon>Hoyosellaceae</taxon>
        <taxon>Lolliginicoccus</taxon>
    </lineage>
</organism>
<dbReference type="InterPro" id="IPR002880">
    <property type="entry name" value="Pyrv_Fd/Flavodoxin_OxRdtase_N"/>
</dbReference>
<evidence type="ECO:0000259" key="10">
    <source>
        <dbReference type="Pfam" id="PF20169"/>
    </source>
</evidence>
<dbReference type="GO" id="GO:0030976">
    <property type="term" value="F:thiamine pyrophosphate binding"/>
    <property type="evidence" value="ECO:0007669"/>
    <property type="project" value="InterPro"/>
</dbReference>
<dbReference type="EMBL" id="JACYWE010000002">
    <property type="protein sequence ID" value="MBD8505749.1"/>
    <property type="molecule type" value="Genomic_DNA"/>
</dbReference>
<evidence type="ECO:0000259" key="9">
    <source>
        <dbReference type="Pfam" id="PF02775"/>
    </source>
</evidence>
<dbReference type="NCBIfam" id="NF009589">
    <property type="entry name" value="PRK13030.1"/>
    <property type="match status" value="1"/>
</dbReference>
<dbReference type="PANTHER" id="PTHR48084">
    <property type="entry name" value="2-OXOGLUTARATE OXIDOREDUCTASE SUBUNIT KORB-RELATED"/>
    <property type="match status" value="1"/>
</dbReference>
<dbReference type="InterPro" id="IPR051457">
    <property type="entry name" value="2-oxoacid:Fd_oxidoreductase"/>
</dbReference>
<feature type="compositionally biased region" description="Basic and acidic residues" evidence="7">
    <location>
        <begin position="1"/>
        <end position="14"/>
    </location>
</feature>
<dbReference type="GO" id="GO:0045333">
    <property type="term" value="P:cellular respiration"/>
    <property type="evidence" value="ECO:0007669"/>
    <property type="project" value="UniProtKB-ARBA"/>
</dbReference>
<proteinExistence type="predicted"/>
<protein>
    <submittedName>
        <fullName evidence="11">Indolepyruvate ferredoxin oxidoreductase family protein</fullName>
    </submittedName>
</protein>
<dbReference type="Pfam" id="PF02775">
    <property type="entry name" value="TPP_enzyme_C"/>
    <property type="match status" value="1"/>
</dbReference>
<dbReference type="CDD" id="cd07034">
    <property type="entry name" value="TPP_PYR_PFOR_IOR-alpha_like"/>
    <property type="match status" value="1"/>
</dbReference>
<keyword evidence="12" id="KW-1185">Reference proteome</keyword>
<dbReference type="SUPFAM" id="SSF52922">
    <property type="entry name" value="TK C-terminal domain-like"/>
    <property type="match status" value="1"/>
</dbReference>
<dbReference type="GO" id="GO:0000287">
    <property type="term" value="F:magnesium ion binding"/>
    <property type="evidence" value="ECO:0007669"/>
    <property type="project" value="UniProtKB-ARBA"/>
</dbReference>
<dbReference type="RefSeq" id="WP_192038216.1">
    <property type="nucleotide sequence ID" value="NZ_JACYWE010000002.1"/>
</dbReference>
<dbReference type="Proteomes" id="UP000642993">
    <property type="component" value="Unassembled WGS sequence"/>
</dbReference>
<feature type="domain" description="Pyruvate/ketoisovalerate oxidoreductase catalytic" evidence="8">
    <location>
        <begin position="743"/>
        <end position="929"/>
    </location>
</feature>
<gene>
    <name evidence="11" type="ORF">HT102_04530</name>
</gene>
<evidence type="ECO:0000256" key="5">
    <source>
        <dbReference type="ARBA" id="ARBA00023004"/>
    </source>
</evidence>
<keyword evidence="6" id="KW-0411">Iron-sulfur</keyword>
<evidence type="ECO:0000256" key="6">
    <source>
        <dbReference type="ARBA" id="ARBA00023014"/>
    </source>
</evidence>
<name>A0A927JAM1_9ACTN</name>
<evidence type="ECO:0000256" key="2">
    <source>
        <dbReference type="ARBA" id="ARBA00022485"/>
    </source>
</evidence>
<feature type="domain" description="Thiamine pyrophosphate enzyme TPP-binding" evidence="9">
    <location>
        <begin position="470"/>
        <end position="557"/>
    </location>
</feature>
<keyword evidence="2" id="KW-0004">4Fe-4S</keyword>
<sequence length="1169" mass="126585">MTIPQHDRPRHEQSRYGAPGASRKASPDGFYLDERYEREDGVVFLTGIQGLVRMLLDRARQDRRAGLRTATFVSGYEGSPLAGYDLELMRQRALLEPLDVRLQPGLNEEHGATACMGAQLARSAATVDGVDGITSIWYGKAPGLDRAADALRHANMMGTDPRGGAVAIVGDDPGAKSSTLPSATERLFADLRIPVLYPADSQEVLEMGLHAQYLSRFTGTWAGLKIVTAVADGASTVRVHPHQSLPILGGSGPSTHEPSGRVLGASLAALERSLHETRLPRALEYARNNGLNRITRSGTGDQVGIVAAGKTYLDLRSALRTLGLGEDELARHGIRLLKIGMLWPLEPRIVEQFADGLDEIIVIEEKHDFLESAIRSVLYGRRSAPRIVGRRTADGSVLFPAIGELDIDTVTRGLARALAGRDVEGVRAWQHRSRPHRISVPLAVRSPYYCSGCPHNSSTRVNEGTLVGGGIGCHAMVLLMDPKQTGNVLGTTQMGGEGAQWIGMAPYVTERHLVQNIGDGTFLHSGSLAIRAAIAANVNITYKLLANSAVAMTGGQRPVGEMPVEQMARLLHDEGVARIVITSEDPSRIQRRRLPRGVQVRPREELLDVERELAAVPGVTVLIHDQECAAQKRRKRKRGTLPTPTTKVMINERICEGCGDCGEKSNCLSVQPVDTEFGRKTRINQSSCNLDYSCLKGDCPSFMTITPGRSKHQDLQPLALDELPTPRYATGRDEFDMRIMGIGGTGVVTISQVLAIAAVIDGHAVRTLDQTGLAQKGGAVVSDITMTDAPEEVSAKVGEGRADLYLGCDALVATDPANLRVADPARTVAVISTHHVPTGKMVTTTSEDYPRDDAIHGAIDEVAREVHYLDAADLAHRLFGDEQYANMILVGAALQTGVLPVSESAIEQAIMLNGVAVDRNLQALRRGRQAVADPEALSRMMQPEQAAPRISERARQLGALIGLPAPSDAIDLRIEELIDFQDDKYARRFVGLLAEARRAEARVDAGSTALTEAVGRGLHKLMAYKDEYEVARLALDPSVRAEIEAEFGEGATVVNQLHPPVLRALGMDRKIGVGGWFTPAFRGLATMKRVRGTRLDPFGHTEVRRTERALIDEYIAAIREVRAVLDAGNLGEAVAIADLPDMVRGYEDIKMRTVAAYRAELARMLGGLR</sequence>
<dbReference type="Pfam" id="PF20169">
    <property type="entry name" value="DUF6537"/>
    <property type="match status" value="1"/>
</dbReference>